<organism evidence="2 3">
    <name type="scientific">Paenibacillus turicensis</name>
    <dbReference type="NCBI Taxonomy" id="160487"/>
    <lineage>
        <taxon>Bacteria</taxon>
        <taxon>Bacillati</taxon>
        <taxon>Bacillota</taxon>
        <taxon>Bacilli</taxon>
        <taxon>Bacillales</taxon>
        <taxon>Paenibacillaceae</taxon>
        <taxon>Paenibacillus</taxon>
    </lineage>
</organism>
<name>A0ABS4FP92_9BACL</name>
<evidence type="ECO:0000256" key="1">
    <source>
        <dbReference type="SAM" id="MobiDB-lite"/>
    </source>
</evidence>
<feature type="compositionally biased region" description="Basic residues" evidence="1">
    <location>
        <begin position="1"/>
        <end position="10"/>
    </location>
</feature>
<dbReference type="RefSeq" id="WP_210088072.1">
    <property type="nucleotide sequence ID" value="NZ_JAGGKG010000003.1"/>
</dbReference>
<dbReference type="Pfam" id="PF14112">
    <property type="entry name" value="DUF4284"/>
    <property type="match status" value="1"/>
</dbReference>
<proteinExistence type="predicted"/>
<dbReference type="Proteomes" id="UP001519272">
    <property type="component" value="Unassembled WGS sequence"/>
</dbReference>
<feature type="region of interest" description="Disordered" evidence="1">
    <location>
        <begin position="1"/>
        <end position="53"/>
    </location>
</feature>
<sequence length="188" mass="22156">MTNKHNKINNHQHQQDCNHDDEHGQQHHSHHEHDEEHGHHHHSHHEHDHSHHDWEEPGFVSLWLANISTPHIDDTLIEYLQIEYDQDGEVINPPFCADFKIEEFDEDFREAGILDEPRHTLETLLDGCSYAEEVIPLFKKVIDPTLDLTQFNTVILLYNYNYKGTIKQVNKAHMNVVFIGSVQMKDEQ</sequence>
<evidence type="ECO:0000313" key="3">
    <source>
        <dbReference type="Proteomes" id="UP001519272"/>
    </source>
</evidence>
<reference evidence="2 3" key="1">
    <citation type="submission" date="2021-03" db="EMBL/GenBank/DDBJ databases">
        <title>Genomic Encyclopedia of Type Strains, Phase IV (KMG-IV): sequencing the most valuable type-strain genomes for metagenomic binning, comparative biology and taxonomic classification.</title>
        <authorList>
            <person name="Goeker M."/>
        </authorList>
    </citation>
    <scope>NUCLEOTIDE SEQUENCE [LARGE SCALE GENOMIC DNA]</scope>
    <source>
        <strain evidence="2 3">DSM 14349</strain>
    </source>
</reference>
<keyword evidence="3" id="KW-1185">Reference proteome</keyword>
<dbReference type="InterPro" id="IPR025560">
    <property type="entry name" value="Imm22"/>
</dbReference>
<gene>
    <name evidence="2" type="ORF">J2Z32_001019</name>
</gene>
<feature type="compositionally biased region" description="Basic and acidic residues" evidence="1">
    <location>
        <begin position="13"/>
        <end position="38"/>
    </location>
</feature>
<comment type="caution">
    <text evidence="2">The sequence shown here is derived from an EMBL/GenBank/DDBJ whole genome shotgun (WGS) entry which is preliminary data.</text>
</comment>
<protein>
    <submittedName>
        <fullName evidence="2">Uncharacterized protein</fullName>
    </submittedName>
</protein>
<dbReference type="EMBL" id="JAGGKG010000003">
    <property type="protein sequence ID" value="MBP1904402.1"/>
    <property type="molecule type" value="Genomic_DNA"/>
</dbReference>
<evidence type="ECO:0000313" key="2">
    <source>
        <dbReference type="EMBL" id="MBP1904402.1"/>
    </source>
</evidence>
<accession>A0ABS4FP92</accession>